<gene>
    <name evidence="1" type="ORF">GCM10007907_12260</name>
</gene>
<dbReference type="InterPro" id="IPR016024">
    <property type="entry name" value="ARM-type_fold"/>
</dbReference>
<evidence type="ECO:0008006" key="3">
    <source>
        <dbReference type="Google" id="ProtNLM"/>
    </source>
</evidence>
<dbReference type="RefSeq" id="WP_284195556.1">
    <property type="nucleotide sequence ID" value="NZ_BSOG01000001.1"/>
</dbReference>
<evidence type="ECO:0000313" key="1">
    <source>
        <dbReference type="EMBL" id="GLR12436.1"/>
    </source>
</evidence>
<protein>
    <recommendedName>
        <fullName evidence="3">HEAT repeat domain-containing protein</fullName>
    </recommendedName>
</protein>
<proteinExistence type="predicted"/>
<keyword evidence="2" id="KW-1185">Reference proteome</keyword>
<dbReference type="EMBL" id="BSOG01000001">
    <property type="protein sequence ID" value="GLR12436.1"/>
    <property type="molecule type" value="Genomic_DNA"/>
</dbReference>
<reference evidence="2" key="1">
    <citation type="journal article" date="2019" name="Int. J. Syst. Evol. Microbiol.">
        <title>The Global Catalogue of Microorganisms (GCM) 10K type strain sequencing project: providing services to taxonomists for standard genome sequencing and annotation.</title>
        <authorList>
            <consortium name="The Broad Institute Genomics Platform"/>
            <consortium name="The Broad Institute Genome Sequencing Center for Infectious Disease"/>
            <person name="Wu L."/>
            <person name="Ma J."/>
        </authorList>
    </citation>
    <scope>NUCLEOTIDE SEQUENCE [LARGE SCALE GENOMIC DNA]</scope>
    <source>
        <strain evidence="2">NBRC 110044</strain>
    </source>
</reference>
<dbReference type="Proteomes" id="UP001156706">
    <property type="component" value="Unassembled WGS sequence"/>
</dbReference>
<evidence type="ECO:0000313" key="2">
    <source>
        <dbReference type="Proteomes" id="UP001156706"/>
    </source>
</evidence>
<comment type="caution">
    <text evidence="1">The sequence shown here is derived from an EMBL/GenBank/DDBJ whole genome shotgun (WGS) entry which is preliminary data.</text>
</comment>
<sequence>MTTHNMAMGAIALFRPGAEPLRLTLALSPADDGGYWVVLSQGAPGEALVALHKNNSPLPLAAAQALLERTVAAKLDDGFVGLESAVPAVDASALGVTAAQQAGLLSRLEHGQWRLLAARQRSRLVWRVGELRVAAAVPRLVELLATGDAMLDYCLAWAIGRCGDAGAKEAMAGLSRRGGSEMVKRMALLAWLQLASADERAAHAARLVGDWPLPLREAWQAGEPAQLARVLADADTWQRHKRAEWLEQLDQVALAQPLARQLLLDELAQLPFAAGSFRTARRLYKAAEFRGDATVWALLQRRFEQTGAAFHHAYEGQGRYLDGRWVRISDELVRQDSRLAYSQRTRRYLVQRGWRTLRRLGSAGSAEFPPLAFAALLQYDDAAAKPDMEVSRSVWDGRRYQTRREYHYRHHDATLFNRLLFRPGGLVRGNRHASSWAADQALPVTLGARLEPLAERWDQRPDLLLRLALESRAEQVQCFAARALAGQPAYCAGISDTLWRRLLNSPFTATAQFAYDYLFQRIAAEPDRERREAWLALLVGSRHPAICDAALALLEADPAGHASSPTLVTAVLLARTARVRKLSRLLCQAALAMPGVAEATVQRLLDWLDDADPATEALEPICDNLAWLVSNTFRPAAGKVDHGRLQGLLQHAAVPVVCLAMDWLIAHEQPVSSLPPASYRPLLQSEDERVLAAAIRLLGALPEPVLLTQAELIARFALCPAATVRQAVQPLMLRLAGLDAAFLAGLMPSLLDVVFRAETIVGLQDEVLALLTGPLAQASREQPYDTTQRLLEARSRAAQRLGSWLLDGYSDAELPLSLWVRLTRHETLAVRQRALAMMAANFAALGVDGLLPALANRWDDARGALIACLQARVAAADWQMAQLIQLCDHEHADVQALGCALLGGRLAQGSDTEALMALAQHPSLKVQRFVADYLQHAVADDVASLVRLRPYFLTVLAQVNRGRAAKTAVLDFLRQRAAASEPAAREVATLFEHLAVTVALTDRAQYIAGLYDIRRRYPAIATGLAVHAAAVREVA</sequence>
<accession>A0ABQ5YGM3</accession>
<organism evidence="1 2">
    <name type="scientific">Chitinimonas prasina</name>
    <dbReference type="NCBI Taxonomy" id="1434937"/>
    <lineage>
        <taxon>Bacteria</taxon>
        <taxon>Pseudomonadati</taxon>
        <taxon>Pseudomonadota</taxon>
        <taxon>Betaproteobacteria</taxon>
        <taxon>Neisseriales</taxon>
        <taxon>Chitinibacteraceae</taxon>
        <taxon>Chitinimonas</taxon>
    </lineage>
</organism>
<name>A0ABQ5YGM3_9NEIS</name>
<dbReference type="SUPFAM" id="SSF48371">
    <property type="entry name" value="ARM repeat"/>
    <property type="match status" value="1"/>
</dbReference>